<name>A0A2A2GEY0_9BACT</name>
<evidence type="ECO:0000259" key="3">
    <source>
        <dbReference type="Pfam" id="PF12850"/>
    </source>
</evidence>
<dbReference type="AlphaFoldDB" id="A0A2A2GEY0"/>
<dbReference type="Pfam" id="PF12850">
    <property type="entry name" value="Metallophos_2"/>
    <property type="match status" value="1"/>
</dbReference>
<dbReference type="Proteomes" id="UP000218831">
    <property type="component" value="Unassembled WGS sequence"/>
</dbReference>
<comment type="similarity">
    <text evidence="1 2">Belongs to the metallophosphoesterase superfamily. YfcE family.</text>
</comment>
<reference evidence="4 5" key="1">
    <citation type="submission" date="2017-08" db="EMBL/GenBank/DDBJ databases">
        <title>Aliifodinibius alkalisoli sp. nov., isolated from saline alkaline soil.</title>
        <authorList>
            <person name="Liu D."/>
            <person name="Zhang G."/>
        </authorList>
    </citation>
    <scope>NUCLEOTIDE SEQUENCE [LARGE SCALE GENOMIC DNA]</scope>
    <source>
        <strain evidence="4 5">WN023</strain>
    </source>
</reference>
<sequence length="168" mass="19117">MIKVGLISDTHSYLDPQVLEYFEDRDEIWHAGDFGTIEIADTLSDIAPLIGVYGNIDGQNIRQEYPLHQRFSRDGIDFWMTHIGGTLGRYCIPIREEMEKNPPDVFICGHSHILKIGRDQEKDKMLFINPGAAGRYGFQVYRTCVRFAIDKGKIQDVEVINLGQKGEG</sequence>
<keyword evidence="5" id="KW-1185">Reference proteome</keyword>
<dbReference type="InterPro" id="IPR024654">
    <property type="entry name" value="Calcineurin-like_PHP_lpxH"/>
</dbReference>
<comment type="cofactor">
    <cofactor evidence="2">
        <name>a divalent metal cation</name>
        <dbReference type="ChEBI" id="CHEBI:60240"/>
    </cofactor>
</comment>
<evidence type="ECO:0000256" key="1">
    <source>
        <dbReference type="ARBA" id="ARBA00008950"/>
    </source>
</evidence>
<protein>
    <recommendedName>
        <fullName evidence="2">Phosphoesterase</fullName>
        <ecNumber evidence="2">3.1.4.-</ecNumber>
    </recommendedName>
</protein>
<dbReference type="NCBIfam" id="TIGR00040">
    <property type="entry name" value="yfcE"/>
    <property type="match status" value="1"/>
</dbReference>
<dbReference type="InterPro" id="IPR029052">
    <property type="entry name" value="Metallo-depent_PP-like"/>
</dbReference>
<dbReference type="EMBL" id="NSKE01000001">
    <property type="protein sequence ID" value="PAU95554.1"/>
    <property type="molecule type" value="Genomic_DNA"/>
</dbReference>
<accession>A0A2A2GEY0</accession>
<comment type="caution">
    <text evidence="4">The sequence shown here is derived from an EMBL/GenBank/DDBJ whole genome shotgun (WGS) entry which is preliminary data.</text>
</comment>
<dbReference type="RefSeq" id="WP_095604799.1">
    <property type="nucleotide sequence ID" value="NZ_NSKE01000001.1"/>
</dbReference>
<feature type="domain" description="Calcineurin-like phosphoesterase" evidence="3">
    <location>
        <begin position="3"/>
        <end position="151"/>
    </location>
</feature>
<dbReference type="InterPro" id="IPR000979">
    <property type="entry name" value="Phosphodiesterase_MJ0936/Vps29"/>
</dbReference>
<dbReference type="EC" id="3.1.4.-" evidence="2"/>
<dbReference type="SUPFAM" id="SSF56300">
    <property type="entry name" value="Metallo-dependent phosphatases"/>
    <property type="match status" value="1"/>
</dbReference>
<dbReference type="OrthoDB" id="9785951at2"/>
<evidence type="ECO:0000256" key="2">
    <source>
        <dbReference type="RuleBase" id="RU362039"/>
    </source>
</evidence>
<evidence type="ECO:0000313" key="4">
    <source>
        <dbReference type="EMBL" id="PAU95554.1"/>
    </source>
</evidence>
<evidence type="ECO:0000313" key="5">
    <source>
        <dbReference type="Proteomes" id="UP000218831"/>
    </source>
</evidence>
<dbReference type="Gene3D" id="3.60.21.10">
    <property type="match status" value="1"/>
</dbReference>
<keyword evidence="2" id="KW-0479">Metal-binding</keyword>
<gene>
    <name evidence="4" type="ORF">CK503_00365</name>
</gene>
<dbReference type="GO" id="GO:0016787">
    <property type="term" value="F:hydrolase activity"/>
    <property type="evidence" value="ECO:0007669"/>
    <property type="project" value="UniProtKB-UniRule"/>
</dbReference>
<organism evidence="4 5">
    <name type="scientific">Fodinibius salipaludis</name>
    <dbReference type="NCBI Taxonomy" id="2032627"/>
    <lineage>
        <taxon>Bacteria</taxon>
        <taxon>Pseudomonadati</taxon>
        <taxon>Balneolota</taxon>
        <taxon>Balneolia</taxon>
        <taxon>Balneolales</taxon>
        <taxon>Balneolaceae</taxon>
        <taxon>Fodinibius</taxon>
    </lineage>
</organism>
<dbReference type="GO" id="GO:0046872">
    <property type="term" value="F:metal ion binding"/>
    <property type="evidence" value="ECO:0007669"/>
    <property type="project" value="UniProtKB-KW"/>
</dbReference>
<proteinExistence type="inferred from homology"/>